<comment type="caution">
    <text evidence="2">The sequence shown here is derived from an EMBL/GenBank/DDBJ whole genome shotgun (WGS) entry which is preliminary data.</text>
</comment>
<sequence length="82" mass="8980">MSGKKRKKTAELEKAPTEIESEKIGGKGEKRSGARSSKSLVTLCCAAAEGQSARSWRTSNSGLRFTPKFVRSSPCFLFYVSF</sequence>
<name>A0A699ZE35_HAELA</name>
<evidence type="ECO:0000313" key="2">
    <source>
        <dbReference type="EMBL" id="GFH17599.1"/>
    </source>
</evidence>
<protein>
    <submittedName>
        <fullName evidence="2">Uncharacterized protein</fullName>
    </submittedName>
</protein>
<feature type="compositionally biased region" description="Basic and acidic residues" evidence="1">
    <location>
        <begin position="9"/>
        <end position="32"/>
    </location>
</feature>
<dbReference type="Proteomes" id="UP000485058">
    <property type="component" value="Unassembled WGS sequence"/>
</dbReference>
<accession>A0A699ZE35</accession>
<evidence type="ECO:0000256" key="1">
    <source>
        <dbReference type="SAM" id="MobiDB-lite"/>
    </source>
</evidence>
<reference evidence="2 3" key="1">
    <citation type="submission" date="2020-02" db="EMBL/GenBank/DDBJ databases">
        <title>Draft genome sequence of Haematococcus lacustris strain NIES-144.</title>
        <authorList>
            <person name="Morimoto D."/>
            <person name="Nakagawa S."/>
            <person name="Yoshida T."/>
            <person name="Sawayama S."/>
        </authorList>
    </citation>
    <scope>NUCLEOTIDE SEQUENCE [LARGE SCALE GENOMIC DNA]</scope>
    <source>
        <strain evidence="2 3">NIES-144</strain>
    </source>
</reference>
<evidence type="ECO:0000313" key="3">
    <source>
        <dbReference type="Proteomes" id="UP000485058"/>
    </source>
</evidence>
<organism evidence="2 3">
    <name type="scientific">Haematococcus lacustris</name>
    <name type="common">Green alga</name>
    <name type="synonym">Haematococcus pluvialis</name>
    <dbReference type="NCBI Taxonomy" id="44745"/>
    <lineage>
        <taxon>Eukaryota</taxon>
        <taxon>Viridiplantae</taxon>
        <taxon>Chlorophyta</taxon>
        <taxon>core chlorophytes</taxon>
        <taxon>Chlorophyceae</taxon>
        <taxon>CS clade</taxon>
        <taxon>Chlamydomonadales</taxon>
        <taxon>Haematococcaceae</taxon>
        <taxon>Haematococcus</taxon>
    </lineage>
</organism>
<gene>
    <name evidence="2" type="ORF">HaLaN_14263</name>
</gene>
<proteinExistence type="predicted"/>
<feature type="region of interest" description="Disordered" evidence="1">
    <location>
        <begin position="1"/>
        <end position="36"/>
    </location>
</feature>
<keyword evidence="3" id="KW-1185">Reference proteome</keyword>
<dbReference type="EMBL" id="BLLF01001173">
    <property type="protein sequence ID" value="GFH17599.1"/>
    <property type="molecule type" value="Genomic_DNA"/>
</dbReference>
<dbReference type="AlphaFoldDB" id="A0A699ZE35"/>